<protein>
    <submittedName>
        <fullName evidence="2">Uncharacterized protein</fullName>
    </submittedName>
</protein>
<proteinExistence type="predicted"/>
<dbReference type="WBParaSite" id="PgR015_g028_t01">
    <property type="protein sequence ID" value="PgR015_g028_t01"/>
    <property type="gene ID" value="PgR015_g028"/>
</dbReference>
<evidence type="ECO:0000313" key="1">
    <source>
        <dbReference type="Proteomes" id="UP000887569"/>
    </source>
</evidence>
<dbReference type="AlphaFoldDB" id="A0A915AVN9"/>
<reference evidence="2" key="1">
    <citation type="submission" date="2022-11" db="UniProtKB">
        <authorList>
            <consortium name="WormBaseParasite"/>
        </authorList>
    </citation>
    <scope>IDENTIFICATION</scope>
</reference>
<sequence length="62" mass="7139">FQEVPFLTSPGGFPSLCKTLQTPMRFTTSYSREIPRWLAGPQADRLKKLKILFLHFPAKKCL</sequence>
<evidence type="ECO:0000313" key="2">
    <source>
        <dbReference type="WBParaSite" id="PgR015_g028_t01"/>
    </source>
</evidence>
<accession>A0A915AVN9</accession>
<name>A0A915AVN9_PARUN</name>
<dbReference type="Proteomes" id="UP000887569">
    <property type="component" value="Unplaced"/>
</dbReference>
<organism evidence="1 2">
    <name type="scientific">Parascaris univalens</name>
    <name type="common">Nematode worm</name>
    <dbReference type="NCBI Taxonomy" id="6257"/>
    <lineage>
        <taxon>Eukaryota</taxon>
        <taxon>Metazoa</taxon>
        <taxon>Ecdysozoa</taxon>
        <taxon>Nematoda</taxon>
        <taxon>Chromadorea</taxon>
        <taxon>Rhabditida</taxon>
        <taxon>Spirurina</taxon>
        <taxon>Ascaridomorpha</taxon>
        <taxon>Ascaridoidea</taxon>
        <taxon>Ascarididae</taxon>
        <taxon>Parascaris</taxon>
    </lineage>
</organism>
<keyword evidence="1" id="KW-1185">Reference proteome</keyword>